<name>A0A7J7G403_CAMSI</name>
<keyword evidence="3" id="KW-1185">Reference proteome</keyword>
<dbReference type="PANTHER" id="PTHR31973:SF187">
    <property type="entry name" value="MUTATOR TRANSPOSASE MUDRA PROTEIN"/>
    <property type="match status" value="1"/>
</dbReference>
<accession>A0A7J7G403</accession>
<dbReference type="Proteomes" id="UP000593564">
    <property type="component" value="Unassembled WGS sequence"/>
</dbReference>
<dbReference type="AlphaFoldDB" id="A0A7J7G403"/>
<dbReference type="EMBL" id="JACBKZ010000014">
    <property type="protein sequence ID" value="KAF5934016.1"/>
    <property type="molecule type" value="Genomic_DNA"/>
</dbReference>
<evidence type="ECO:0000313" key="3">
    <source>
        <dbReference type="Proteomes" id="UP000593564"/>
    </source>
</evidence>
<protein>
    <recommendedName>
        <fullName evidence="1">Transposase MuDR plant domain-containing protein</fullName>
    </recommendedName>
</protein>
<reference evidence="3" key="1">
    <citation type="journal article" date="2020" name="Nat. Commun.">
        <title>Genome assembly of wild tea tree DASZ reveals pedigree and selection history of tea varieties.</title>
        <authorList>
            <person name="Zhang W."/>
            <person name="Zhang Y."/>
            <person name="Qiu H."/>
            <person name="Guo Y."/>
            <person name="Wan H."/>
            <person name="Zhang X."/>
            <person name="Scossa F."/>
            <person name="Alseekh S."/>
            <person name="Zhang Q."/>
            <person name="Wang P."/>
            <person name="Xu L."/>
            <person name="Schmidt M.H."/>
            <person name="Jia X."/>
            <person name="Li D."/>
            <person name="Zhu A."/>
            <person name="Guo F."/>
            <person name="Chen W."/>
            <person name="Ni D."/>
            <person name="Usadel B."/>
            <person name="Fernie A.R."/>
            <person name="Wen W."/>
        </authorList>
    </citation>
    <scope>NUCLEOTIDE SEQUENCE [LARGE SCALE GENOMIC DNA]</scope>
    <source>
        <strain evidence="3">cv. G240</strain>
    </source>
</reference>
<evidence type="ECO:0000313" key="2">
    <source>
        <dbReference type="EMBL" id="KAF5934016.1"/>
    </source>
</evidence>
<dbReference type="Pfam" id="PF03108">
    <property type="entry name" value="DBD_Tnp_Mut"/>
    <property type="match status" value="1"/>
</dbReference>
<reference evidence="2 3" key="2">
    <citation type="submission" date="2020-07" db="EMBL/GenBank/DDBJ databases">
        <title>Genome assembly of wild tea tree DASZ reveals pedigree and selection history of tea varieties.</title>
        <authorList>
            <person name="Zhang W."/>
        </authorList>
    </citation>
    <scope>NUCLEOTIDE SEQUENCE [LARGE SCALE GENOMIC DNA]</scope>
    <source>
        <strain evidence="3">cv. G240</strain>
        <tissue evidence="2">Leaf</tissue>
    </source>
</reference>
<gene>
    <name evidence="2" type="ORF">HYC85_030187</name>
</gene>
<dbReference type="PANTHER" id="PTHR31973">
    <property type="entry name" value="POLYPROTEIN, PUTATIVE-RELATED"/>
    <property type="match status" value="1"/>
</dbReference>
<feature type="domain" description="Transposase MuDR plant" evidence="1">
    <location>
        <begin position="202"/>
        <end position="270"/>
    </location>
</feature>
<organism evidence="2 3">
    <name type="scientific">Camellia sinensis</name>
    <name type="common">Tea plant</name>
    <name type="synonym">Thea sinensis</name>
    <dbReference type="NCBI Taxonomy" id="4442"/>
    <lineage>
        <taxon>Eukaryota</taxon>
        <taxon>Viridiplantae</taxon>
        <taxon>Streptophyta</taxon>
        <taxon>Embryophyta</taxon>
        <taxon>Tracheophyta</taxon>
        <taxon>Spermatophyta</taxon>
        <taxon>Magnoliopsida</taxon>
        <taxon>eudicotyledons</taxon>
        <taxon>Gunneridae</taxon>
        <taxon>Pentapetalae</taxon>
        <taxon>asterids</taxon>
        <taxon>Ericales</taxon>
        <taxon>Theaceae</taxon>
        <taxon>Camellia</taxon>
    </lineage>
</organism>
<comment type="caution">
    <text evidence="2">The sequence shown here is derived from an EMBL/GenBank/DDBJ whole genome shotgun (WGS) entry which is preliminary data.</text>
</comment>
<dbReference type="InterPro" id="IPR004332">
    <property type="entry name" value="Transposase_MuDR"/>
</dbReference>
<proteinExistence type="predicted"/>
<evidence type="ECO:0000259" key="1">
    <source>
        <dbReference type="Pfam" id="PF03108"/>
    </source>
</evidence>
<sequence>MVELTDTFWKPNLKGRFCRSFRRRFQCRFYGGDFFGDFSGVDEKDCYDRVDFVGDFVGDFSVLMDSAVLLLCKYGNDTIVINVSCELNFEELVGILCKTWENLKPETMCISYSILGHPNCMVRNNIDFLNMLRVVCARGVDIVDVSVSRCSTSDEEDEVGSNWVDVVDGECDRLVDVERNSLSKFCSHQEKVLLSASWRNNITSVGQKFEGGVVEFRTFLCKYAIEVGFQFTYVKNDKLRVTAECAYKESRGCMWRVHASVEKTNGFFYIRTLNNEHTCGVAVRTSKHSRMTSSLVSGLILEEVSAKPLTRPVDVVKGMKDKYGVSISYNCGWLSVEKAKCSTYGDSCLSFDQLRWYFDEALKNNPGSRFELDFEDNKRFKRVFVAFHACIAGFKYCRSLLFLDGTFLKGRYKGVMLAATGKDGNEGNCKYIYFYLSM</sequence>